<dbReference type="PROSITE" id="PS00194">
    <property type="entry name" value="THIOREDOXIN_1"/>
    <property type="match status" value="1"/>
</dbReference>
<reference evidence="4" key="1">
    <citation type="submission" date="2021-03" db="EMBL/GenBank/DDBJ databases">
        <title>Comparative genomics and phylogenomic investigation of the class Geoglossomycetes provide insights into ecological specialization and systematics.</title>
        <authorList>
            <person name="Melie T."/>
            <person name="Pirro S."/>
            <person name="Miller A.N."/>
            <person name="Quandt A."/>
        </authorList>
    </citation>
    <scope>NUCLEOTIDE SEQUENCE</scope>
    <source>
        <strain evidence="4">GBOQ0MN5Z8</strain>
    </source>
</reference>
<dbReference type="Proteomes" id="UP000698800">
    <property type="component" value="Unassembled WGS sequence"/>
</dbReference>
<name>A0A9P8IAT9_9PEZI</name>
<dbReference type="SUPFAM" id="SSF52833">
    <property type="entry name" value="Thioredoxin-like"/>
    <property type="match status" value="1"/>
</dbReference>
<evidence type="ECO:0000256" key="2">
    <source>
        <dbReference type="ARBA" id="ARBA00023157"/>
    </source>
</evidence>
<dbReference type="InterPro" id="IPR017937">
    <property type="entry name" value="Thioredoxin_CS"/>
</dbReference>
<dbReference type="CDD" id="cd02947">
    <property type="entry name" value="TRX_family"/>
    <property type="match status" value="1"/>
</dbReference>
<dbReference type="OrthoDB" id="19690at2759"/>
<comment type="caution">
    <text evidence="4">The sequence shown here is derived from an EMBL/GenBank/DDBJ whole genome shotgun (WGS) entry which is preliminary data.</text>
</comment>
<dbReference type="PANTHER" id="PTHR46115">
    <property type="entry name" value="THIOREDOXIN-LIKE PROTEIN 1"/>
    <property type="match status" value="1"/>
</dbReference>
<dbReference type="AlphaFoldDB" id="A0A9P8IAT9"/>
<proteinExistence type="inferred from homology"/>
<accession>A0A9P8IAT9</accession>
<dbReference type="InterPro" id="IPR013766">
    <property type="entry name" value="Thioredoxin_domain"/>
</dbReference>
<evidence type="ECO:0000313" key="4">
    <source>
        <dbReference type="EMBL" id="KAH0542759.1"/>
    </source>
</evidence>
<evidence type="ECO:0000313" key="5">
    <source>
        <dbReference type="Proteomes" id="UP000698800"/>
    </source>
</evidence>
<sequence length="99" mass="10777">MSSPTHITSAAQLRTILSGNDVVVIDFYADWCGPCKAIAPTYEQMSKTHSKPGKAAFVKVNTDELQDVARKYEITAWVPPLPPFSSSCPPHTFRAGILA</sequence>
<dbReference type="InterPro" id="IPR036249">
    <property type="entry name" value="Thioredoxin-like_sf"/>
</dbReference>
<evidence type="ECO:0000256" key="1">
    <source>
        <dbReference type="ARBA" id="ARBA00008987"/>
    </source>
</evidence>
<keyword evidence="5" id="KW-1185">Reference proteome</keyword>
<dbReference type="Gene3D" id="3.40.30.10">
    <property type="entry name" value="Glutaredoxin"/>
    <property type="match status" value="1"/>
</dbReference>
<gene>
    <name evidence="4" type="ORF">FGG08_002898</name>
</gene>
<evidence type="ECO:0000259" key="3">
    <source>
        <dbReference type="PROSITE" id="PS51352"/>
    </source>
</evidence>
<feature type="domain" description="Thioredoxin" evidence="3">
    <location>
        <begin position="2"/>
        <end position="99"/>
    </location>
</feature>
<dbReference type="Pfam" id="PF00085">
    <property type="entry name" value="Thioredoxin"/>
    <property type="match status" value="1"/>
</dbReference>
<organism evidence="4 5">
    <name type="scientific">Glutinoglossum americanum</name>
    <dbReference type="NCBI Taxonomy" id="1670608"/>
    <lineage>
        <taxon>Eukaryota</taxon>
        <taxon>Fungi</taxon>
        <taxon>Dikarya</taxon>
        <taxon>Ascomycota</taxon>
        <taxon>Pezizomycotina</taxon>
        <taxon>Geoglossomycetes</taxon>
        <taxon>Geoglossales</taxon>
        <taxon>Geoglossaceae</taxon>
        <taxon>Glutinoglossum</taxon>
    </lineage>
</organism>
<keyword evidence="2" id="KW-1015">Disulfide bond</keyword>
<dbReference type="PROSITE" id="PS51352">
    <property type="entry name" value="THIOREDOXIN_2"/>
    <property type="match status" value="1"/>
</dbReference>
<protein>
    <recommendedName>
        <fullName evidence="3">Thioredoxin domain-containing protein</fullName>
    </recommendedName>
</protein>
<comment type="similarity">
    <text evidence="1">Belongs to the thioredoxin family.</text>
</comment>
<dbReference type="EMBL" id="JAGHQL010000047">
    <property type="protein sequence ID" value="KAH0542759.1"/>
    <property type="molecule type" value="Genomic_DNA"/>
</dbReference>